<dbReference type="Proteomes" id="UP001271007">
    <property type="component" value="Unassembled WGS sequence"/>
</dbReference>
<feature type="coiled-coil region" evidence="1">
    <location>
        <begin position="93"/>
        <end position="120"/>
    </location>
</feature>
<reference evidence="2" key="1">
    <citation type="submission" date="2023-04" db="EMBL/GenBank/DDBJ databases">
        <title>Black Yeasts Isolated from many extreme environments.</title>
        <authorList>
            <person name="Coleine C."/>
            <person name="Stajich J.E."/>
            <person name="Selbmann L."/>
        </authorList>
    </citation>
    <scope>NUCLEOTIDE SEQUENCE</scope>
    <source>
        <strain evidence="2">CCFEE 5312</strain>
    </source>
</reference>
<evidence type="ECO:0000313" key="3">
    <source>
        <dbReference type="Proteomes" id="UP001271007"/>
    </source>
</evidence>
<gene>
    <name evidence="2" type="ORF">LTR09_007008</name>
</gene>
<evidence type="ECO:0000256" key="1">
    <source>
        <dbReference type="SAM" id="Coils"/>
    </source>
</evidence>
<comment type="caution">
    <text evidence="2">The sequence shown here is derived from an EMBL/GenBank/DDBJ whole genome shotgun (WGS) entry which is preliminary data.</text>
</comment>
<dbReference type="EMBL" id="JAWDJX010000024">
    <property type="protein sequence ID" value="KAK3051708.1"/>
    <property type="molecule type" value="Genomic_DNA"/>
</dbReference>
<organism evidence="2 3">
    <name type="scientific">Extremus antarcticus</name>
    <dbReference type="NCBI Taxonomy" id="702011"/>
    <lineage>
        <taxon>Eukaryota</taxon>
        <taxon>Fungi</taxon>
        <taxon>Dikarya</taxon>
        <taxon>Ascomycota</taxon>
        <taxon>Pezizomycotina</taxon>
        <taxon>Dothideomycetes</taxon>
        <taxon>Dothideomycetidae</taxon>
        <taxon>Mycosphaerellales</taxon>
        <taxon>Extremaceae</taxon>
        <taxon>Extremus</taxon>
    </lineage>
</organism>
<keyword evidence="3" id="KW-1185">Reference proteome</keyword>
<protein>
    <submittedName>
        <fullName evidence="2">Uncharacterized protein</fullName>
    </submittedName>
</protein>
<dbReference type="AlphaFoldDB" id="A0AAJ0GB83"/>
<evidence type="ECO:0000313" key="2">
    <source>
        <dbReference type="EMBL" id="KAK3051708.1"/>
    </source>
</evidence>
<accession>A0AAJ0GB83</accession>
<proteinExistence type="predicted"/>
<name>A0AAJ0GB83_9PEZI</name>
<sequence length="127" mass="15331">MHSCYPSYGKLYAIERPAPSPLRWLLRSVSTSTSYYDYVPVQRPRTSKKETPDEHCRRVDRYYEQLADQLIRAKKDRNGVKELKDGARSSHDYRKWDREYQRLYAKVEVLKRNVEDEKAKVLRRYPM</sequence>
<keyword evidence="1" id="KW-0175">Coiled coil</keyword>